<keyword evidence="4" id="KW-1185">Reference proteome</keyword>
<evidence type="ECO:0000256" key="1">
    <source>
        <dbReference type="SAM" id="Phobius"/>
    </source>
</evidence>
<evidence type="ECO:0000313" key="3">
    <source>
        <dbReference type="EMBL" id="MBV4357144.1"/>
    </source>
</evidence>
<organism evidence="3 4">
    <name type="scientific">Pinibacter aurantiacus</name>
    <dbReference type="NCBI Taxonomy" id="2851599"/>
    <lineage>
        <taxon>Bacteria</taxon>
        <taxon>Pseudomonadati</taxon>
        <taxon>Bacteroidota</taxon>
        <taxon>Chitinophagia</taxon>
        <taxon>Chitinophagales</taxon>
        <taxon>Chitinophagaceae</taxon>
        <taxon>Pinibacter</taxon>
    </lineage>
</organism>
<evidence type="ECO:0000313" key="4">
    <source>
        <dbReference type="Proteomes" id="UP000812270"/>
    </source>
</evidence>
<evidence type="ECO:0000259" key="2">
    <source>
        <dbReference type="Pfam" id="PF14317"/>
    </source>
</evidence>
<feature type="transmembrane region" description="Helical" evidence="1">
    <location>
        <begin position="63"/>
        <end position="88"/>
    </location>
</feature>
<dbReference type="Pfam" id="PF14317">
    <property type="entry name" value="YcxB"/>
    <property type="match status" value="1"/>
</dbReference>
<dbReference type="InterPro" id="IPR025588">
    <property type="entry name" value="YcxB-like_C"/>
</dbReference>
<comment type="caution">
    <text evidence="3">The sequence shown here is derived from an EMBL/GenBank/DDBJ whole genome shotgun (WGS) entry which is preliminary data.</text>
</comment>
<dbReference type="EMBL" id="JAHSPG010000003">
    <property type="protein sequence ID" value="MBV4357144.1"/>
    <property type="molecule type" value="Genomic_DNA"/>
</dbReference>
<dbReference type="Proteomes" id="UP000812270">
    <property type="component" value="Unassembled WGS sequence"/>
</dbReference>
<keyword evidence="1" id="KW-0812">Transmembrane</keyword>
<keyword evidence="1" id="KW-1133">Transmembrane helix</keyword>
<dbReference type="RefSeq" id="WP_217790759.1">
    <property type="nucleotide sequence ID" value="NZ_JAHSPG010000003.1"/>
</dbReference>
<protein>
    <submittedName>
        <fullName evidence="3">YcxB family protein</fullName>
    </submittedName>
</protein>
<keyword evidence="1" id="KW-0472">Membrane</keyword>
<sequence>MENKVCIKQDMTFPEFLKVIYYQFLRMKIMRRLFIWLVAISIFNTVITIFATPTGKETNYASAFSALWVPFVIAAFFLAFGALAAIVLRIVRKNHFNNIVYTFNEWGMEKTGVGIEYTRPWKGFTHYQESRNFIFLYIPGEDAHVIQKRMFDSNETEEIFRSLISEHLSTK</sequence>
<dbReference type="AlphaFoldDB" id="A0A9E2S9J5"/>
<accession>A0A9E2S9J5</accession>
<reference evidence="3" key="1">
    <citation type="submission" date="2021-06" db="EMBL/GenBank/DDBJ databases">
        <authorList>
            <person name="Huq M.A."/>
        </authorList>
    </citation>
    <scope>NUCLEOTIDE SEQUENCE</scope>
    <source>
        <strain evidence="3">MAH-26</strain>
    </source>
</reference>
<proteinExistence type="predicted"/>
<name>A0A9E2S9J5_9BACT</name>
<feature type="domain" description="YcxB-like C-terminal" evidence="2">
    <location>
        <begin position="114"/>
        <end position="164"/>
    </location>
</feature>
<feature type="transmembrane region" description="Helical" evidence="1">
    <location>
        <begin position="33"/>
        <end position="51"/>
    </location>
</feature>
<gene>
    <name evidence="3" type="ORF">KTO63_08310</name>
</gene>